<dbReference type="GO" id="GO:0005886">
    <property type="term" value="C:plasma membrane"/>
    <property type="evidence" value="ECO:0007669"/>
    <property type="project" value="TreeGrafter"/>
</dbReference>
<keyword evidence="3 5" id="KW-1133">Transmembrane helix</keyword>
<keyword evidence="2 5" id="KW-0812">Transmembrane</keyword>
<comment type="subcellular location">
    <subcellularLocation>
        <location evidence="1">Membrane</location>
        <topology evidence="1">Multi-pass membrane protein</topology>
    </subcellularLocation>
</comment>
<feature type="transmembrane region" description="Helical" evidence="5">
    <location>
        <begin position="59"/>
        <end position="77"/>
    </location>
</feature>
<dbReference type="InterPro" id="IPR007568">
    <property type="entry name" value="RTA1"/>
</dbReference>
<proteinExistence type="predicted"/>
<evidence type="ECO:0000313" key="6">
    <source>
        <dbReference type="EMBL" id="KAG1784509.1"/>
    </source>
</evidence>
<dbReference type="Pfam" id="PF04479">
    <property type="entry name" value="RTA1"/>
    <property type="match status" value="1"/>
</dbReference>
<dbReference type="GO" id="GO:0000324">
    <property type="term" value="C:fungal-type vacuole"/>
    <property type="evidence" value="ECO:0007669"/>
    <property type="project" value="TreeGrafter"/>
</dbReference>
<gene>
    <name evidence="6" type="ORF">HD556DRAFT_1315021</name>
</gene>
<dbReference type="OrthoDB" id="3358017at2759"/>
<dbReference type="Proteomes" id="UP000719766">
    <property type="component" value="Unassembled WGS sequence"/>
</dbReference>
<name>A0A9P7A8Q9_9AGAM</name>
<dbReference type="PANTHER" id="PTHR31465">
    <property type="entry name" value="PROTEIN RTA1-RELATED"/>
    <property type="match status" value="1"/>
</dbReference>
<feature type="transmembrane region" description="Helical" evidence="5">
    <location>
        <begin position="97"/>
        <end position="119"/>
    </location>
</feature>
<evidence type="ECO:0000256" key="3">
    <source>
        <dbReference type="ARBA" id="ARBA00022989"/>
    </source>
</evidence>
<keyword evidence="7" id="KW-1185">Reference proteome</keyword>
<feature type="transmembrane region" description="Helical" evidence="5">
    <location>
        <begin position="20"/>
        <end position="39"/>
    </location>
</feature>
<accession>A0A9P7A8Q9</accession>
<dbReference type="EMBL" id="JABBWE010000141">
    <property type="protein sequence ID" value="KAG1784509.1"/>
    <property type="molecule type" value="Genomic_DNA"/>
</dbReference>
<organism evidence="6 7">
    <name type="scientific">Suillus plorans</name>
    <dbReference type="NCBI Taxonomy" id="116603"/>
    <lineage>
        <taxon>Eukaryota</taxon>
        <taxon>Fungi</taxon>
        <taxon>Dikarya</taxon>
        <taxon>Basidiomycota</taxon>
        <taxon>Agaricomycotina</taxon>
        <taxon>Agaricomycetes</taxon>
        <taxon>Agaricomycetidae</taxon>
        <taxon>Boletales</taxon>
        <taxon>Suillineae</taxon>
        <taxon>Suillaceae</taxon>
        <taxon>Suillus</taxon>
    </lineage>
</organism>
<evidence type="ECO:0000256" key="5">
    <source>
        <dbReference type="SAM" id="Phobius"/>
    </source>
</evidence>
<evidence type="ECO:0000256" key="2">
    <source>
        <dbReference type="ARBA" id="ARBA00022692"/>
    </source>
</evidence>
<comment type="caution">
    <text evidence="6">The sequence shown here is derived from an EMBL/GenBank/DDBJ whole genome shotgun (WGS) entry which is preliminary data.</text>
</comment>
<evidence type="ECO:0000256" key="4">
    <source>
        <dbReference type="ARBA" id="ARBA00023136"/>
    </source>
</evidence>
<dbReference type="RefSeq" id="XP_041151994.1">
    <property type="nucleotide sequence ID" value="XM_041301060.1"/>
</dbReference>
<evidence type="ECO:0000256" key="1">
    <source>
        <dbReference type="ARBA" id="ARBA00004141"/>
    </source>
</evidence>
<keyword evidence="4 5" id="KW-0472">Membrane</keyword>
<reference evidence="6" key="1">
    <citation type="journal article" date="2020" name="New Phytol.">
        <title>Comparative genomics reveals dynamic genome evolution in host specialist ectomycorrhizal fungi.</title>
        <authorList>
            <person name="Lofgren L.A."/>
            <person name="Nguyen N.H."/>
            <person name="Vilgalys R."/>
            <person name="Ruytinx J."/>
            <person name="Liao H.L."/>
            <person name="Branco S."/>
            <person name="Kuo A."/>
            <person name="LaButti K."/>
            <person name="Lipzen A."/>
            <person name="Andreopoulos W."/>
            <person name="Pangilinan J."/>
            <person name="Riley R."/>
            <person name="Hundley H."/>
            <person name="Na H."/>
            <person name="Barry K."/>
            <person name="Grigoriev I.V."/>
            <person name="Stajich J.E."/>
            <person name="Kennedy P.G."/>
        </authorList>
    </citation>
    <scope>NUCLEOTIDE SEQUENCE</scope>
    <source>
        <strain evidence="6">S12</strain>
    </source>
</reference>
<evidence type="ECO:0000313" key="7">
    <source>
        <dbReference type="Proteomes" id="UP000719766"/>
    </source>
</evidence>
<sequence length="220" mass="24877">MTASVFEASQLPNQNRVGPYTYVPTEWICILYIFLLSTVDGHDLILSVIHLSQALKFRLWWMLPTATFAGVLEILGWSARLWSSHSSKILTPYEMQLVSTIIAPTPLVAANFIIFGKIINQVGPQYSRINPKLWIPKDQYEPGMKENGGWDVEIKDPGTITNRFLRLKSTRTIIYSIGFELKVTIGHQEHSGKILLEDKQVMGSLEKSIFEGGIRKTPIC</sequence>
<dbReference type="AlphaFoldDB" id="A0A9P7A8Q9"/>
<dbReference type="GeneID" id="64594824"/>
<dbReference type="PANTHER" id="PTHR31465:SF9">
    <property type="entry name" value="SPHINGOID LONG-CHAIN BASE TRANSPORTER RSB1"/>
    <property type="match status" value="1"/>
</dbReference>
<protein>
    <submittedName>
        <fullName evidence="6">Uncharacterized protein</fullName>
    </submittedName>
</protein>